<name>A0A0H2RNY2_9AGAM</name>
<dbReference type="AlphaFoldDB" id="A0A0H2RNY2"/>
<reference evidence="2 3" key="1">
    <citation type="submission" date="2015-04" db="EMBL/GenBank/DDBJ databases">
        <title>Complete genome sequence of Schizopora paradoxa KUC8140, a cosmopolitan wood degrader in East Asia.</title>
        <authorList>
            <consortium name="DOE Joint Genome Institute"/>
            <person name="Min B."/>
            <person name="Park H."/>
            <person name="Jang Y."/>
            <person name="Kim J.-J."/>
            <person name="Kim K.H."/>
            <person name="Pangilinan J."/>
            <person name="Lipzen A."/>
            <person name="Riley R."/>
            <person name="Grigoriev I.V."/>
            <person name="Spatafora J.W."/>
            <person name="Choi I.-G."/>
        </authorList>
    </citation>
    <scope>NUCLEOTIDE SEQUENCE [LARGE SCALE GENOMIC DNA]</scope>
    <source>
        <strain evidence="2 3">KUC8140</strain>
    </source>
</reference>
<keyword evidence="3" id="KW-1185">Reference proteome</keyword>
<proteinExistence type="predicted"/>
<dbReference type="Proteomes" id="UP000053477">
    <property type="component" value="Unassembled WGS sequence"/>
</dbReference>
<keyword evidence="1" id="KW-0472">Membrane</keyword>
<sequence>MTHPTLLCTLVRSLGTLGFSNYGTQIFLLAWIVPIHARMLMRVATNTSDFDNDTRT</sequence>
<evidence type="ECO:0000256" key="1">
    <source>
        <dbReference type="SAM" id="Phobius"/>
    </source>
</evidence>
<dbReference type="InParanoid" id="A0A0H2RNY2"/>
<keyword evidence="1" id="KW-0812">Transmembrane</keyword>
<dbReference type="EMBL" id="KQ085961">
    <property type="protein sequence ID" value="KLO13322.1"/>
    <property type="molecule type" value="Genomic_DNA"/>
</dbReference>
<protein>
    <submittedName>
        <fullName evidence="2">Uncharacterized protein</fullName>
    </submittedName>
</protein>
<accession>A0A0H2RNY2</accession>
<gene>
    <name evidence="2" type="ORF">SCHPADRAFT_369008</name>
</gene>
<evidence type="ECO:0000313" key="3">
    <source>
        <dbReference type="Proteomes" id="UP000053477"/>
    </source>
</evidence>
<evidence type="ECO:0000313" key="2">
    <source>
        <dbReference type="EMBL" id="KLO13322.1"/>
    </source>
</evidence>
<keyword evidence="1" id="KW-1133">Transmembrane helix</keyword>
<organism evidence="2 3">
    <name type="scientific">Schizopora paradoxa</name>
    <dbReference type="NCBI Taxonomy" id="27342"/>
    <lineage>
        <taxon>Eukaryota</taxon>
        <taxon>Fungi</taxon>
        <taxon>Dikarya</taxon>
        <taxon>Basidiomycota</taxon>
        <taxon>Agaricomycotina</taxon>
        <taxon>Agaricomycetes</taxon>
        <taxon>Hymenochaetales</taxon>
        <taxon>Schizoporaceae</taxon>
        <taxon>Schizopora</taxon>
    </lineage>
</organism>
<feature type="transmembrane region" description="Helical" evidence="1">
    <location>
        <begin position="14"/>
        <end position="33"/>
    </location>
</feature>